<keyword evidence="10" id="KW-1185">Reference proteome</keyword>
<dbReference type="OrthoDB" id="1796697at2"/>
<comment type="caution">
    <text evidence="9">The sequence shown here is derived from an EMBL/GenBank/DDBJ whole genome shotgun (WGS) entry which is preliminary data.</text>
</comment>
<evidence type="ECO:0000259" key="8">
    <source>
        <dbReference type="Pfam" id="PF04239"/>
    </source>
</evidence>
<protein>
    <submittedName>
        <fullName evidence="9">DUF421 domain-containing protein</fullName>
    </submittedName>
</protein>
<evidence type="ECO:0000256" key="3">
    <source>
        <dbReference type="ARBA" id="ARBA00022475"/>
    </source>
</evidence>
<evidence type="ECO:0000256" key="2">
    <source>
        <dbReference type="ARBA" id="ARBA00006448"/>
    </source>
</evidence>
<evidence type="ECO:0000256" key="1">
    <source>
        <dbReference type="ARBA" id="ARBA00004651"/>
    </source>
</evidence>
<dbReference type="Gene3D" id="3.30.240.20">
    <property type="entry name" value="bsu07140 like domains"/>
    <property type="match status" value="1"/>
</dbReference>
<feature type="transmembrane region" description="Helical" evidence="7">
    <location>
        <begin position="31"/>
        <end position="50"/>
    </location>
</feature>
<keyword evidence="3" id="KW-1003">Cell membrane</keyword>
<evidence type="ECO:0000256" key="4">
    <source>
        <dbReference type="ARBA" id="ARBA00022692"/>
    </source>
</evidence>
<sequence>MDWSWIWKAILVLFVGTFLLRLAGRKSISQMTLAQTVIMISIGSLLIQPVSGSNVWVTFGVAALMIFTLLFLEFAQIKFDIFENMITGKAKVVIENGIPHESNLKKLRLTVDQLETRLRQENISKISDVRWATLEPSGQMGVELKETAKYATKGDIQKLLNYIQSVTASSEGSNPAVDNDYNIFDEVPMEEHTDPPPEHMQ</sequence>
<comment type="subcellular location">
    <subcellularLocation>
        <location evidence="1">Cell membrane</location>
        <topology evidence="1">Multi-pass membrane protein</topology>
    </subcellularLocation>
</comment>
<gene>
    <name evidence="9" type="ORF">CHM34_02015</name>
</gene>
<dbReference type="InterPro" id="IPR007353">
    <property type="entry name" value="DUF421"/>
</dbReference>
<keyword evidence="5 7" id="KW-1133">Transmembrane helix</keyword>
<dbReference type="GO" id="GO:0005886">
    <property type="term" value="C:plasma membrane"/>
    <property type="evidence" value="ECO:0007669"/>
    <property type="project" value="UniProtKB-SubCell"/>
</dbReference>
<dbReference type="Pfam" id="PF04239">
    <property type="entry name" value="DUF421"/>
    <property type="match status" value="1"/>
</dbReference>
<dbReference type="AlphaFoldDB" id="A0A235BBY1"/>
<keyword evidence="4 7" id="KW-0812">Transmembrane</keyword>
<name>A0A235BBY1_9BACL</name>
<dbReference type="PANTHER" id="PTHR34582:SF2">
    <property type="entry name" value="UPF0702 TRANSMEMBRANE PROTEIN YDFR"/>
    <property type="match status" value="1"/>
</dbReference>
<dbReference type="PANTHER" id="PTHR34582">
    <property type="entry name" value="UPF0702 TRANSMEMBRANE PROTEIN YCAP"/>
    <property type="match status" value="1"/>
</dbReference>
<feature type="domain" description="YetF C-terminal" evidence="8">
    <location>
        <begin position="78"/>
        <end position="147"/>
    </location>
</feature>
<feature type="transmembrane region" description="Helical" evidence="7">
    <location>
        <begin position="6"/>
        <end position="24"/>
    </location>
</feature>
<organism evidence="9 10">
    <name type="scientific">Paludifilum halophilum</name>
    <dbReference type="NCBI Taxonomy" id="1642702"/>
    <lineage>
        <taxon>Bacteria</taxon>
        <taxon>Bacillati</taxon>
        <taxon>Bacillota</taxon>
        <taxon>Bacilli</taxon>
        <taxon>Bacillales</taxon>
        <taxon>Thermoactinomycetaceae</taxon>
        <taxon>Paludifilum</taxon>
    </lineage>
</organism>
<comment type="similarity">
    <text evidence="2">Belongs to the UPF0702 family.</text>
</comment>
<dbReference type="RefSeq" id="WP_094262894.1">
    <property type="nucleotide sequence ID" value="NZ_NOWF01000001.1"/>
</dbReference>
<proteinExistence type="inferred from homology"/>
<evidence type="ECO:0000313" key="10">
    <source>
        <dbReference type="Proteomes" id="UP000215459"/>
    </source>
</evidence>
<dbReference type="Proteomes" id="UP000215459">
    <property type="component" value="Unassembled WGS sequence"/>
</dbReference>
<accession>A0A235BBY1</accession>
<dbReference type="InterPro" id="IPR023090">
    <property type="entry name" value="UPF0702_alpha/beta_dom_sf"/>
</dbReference>
<evidence type="ECO:0000256" key="7">
    <source>
        <dbReference type="SAM" id="Phobius"/>
    </source>
</evidence>
<evidence type="ECO:0000313" key="9">
    <source>
        <dbReference type="EMBL" id="OYD09793.1"/>
    </source>
</evidence>
<feature type="transmembrane region" description="Helical" evidence="7">
    <location>
        <begin position="56"/>
        <end position="75"/>
    </location>
</feature>
<keyword evidence="6 7" id="KW-0472">Membrane</keyword>
<reference evidence="9 10" key="1">
    <citation type="submission" date="2017-07" db="EMBL/GenBank/DDBJ databases">
        <title>The genome sequence of Paludifilum halophilum highlights mechanisms for microbial adaptation to high salt environemnts.</title>
        <authorList>
            <person name="Belbahri L."/>
        </authorList>
    </citation>
    <scope>NUCLEOTIDE SEQUENCE [LARGE SCALE GENOMIC DNA]</scope>
    <source>
        <strain evidence="9 10">DSM 102817</strain>
    </source>
</reference>
<dbReference type="EMBL" id="NOWF01000001">
    <property type="protein sequence ID" value="OYD09793.1"/>
    <property type="molecule type" value="Genomic_DNA"/>
</dbReference>
<evidence type="ECO:0000256" key="5">
    <source>
        <dbReference type="ARBA" id="ARBA00022989"/>
    </source>
</evidence>
<evidence type="ECO:0000256" key="6">
    <source>
        <dbReference type="ARBA" id="ARBA00023136"/>
    </source>
</evidence>